<dbReference type="InParanoid" id="Q4MZG9"/>
<sequence>MYNIGKNENFESRSKKQLETLKSKSEFAKKCPVVEVKIKFPKSTTLTIQVPVKSLVKNIRRNIQTILVDELSLDDWHLVEFPIRRKIRDEKTLLEEDIMFKSILHFTFTGILFPHHTF</sequence>
<evidence type="ECO:0000313" key="2">
    <source>
        <dbReference type="Proteomes" id="UP000001949"/>
    </source>
</evidence>
<dbReference type="EMBL" id="AAGK01000005">
    <property type="protein sequence ID" value="EAN31295.1"/>
    <property type="molecule type" value="Genomic_DNA"/>
</dbReference>
<evidence type="ECO:0008006" key="3">
    <source>
        <dbReference type="Google" id="ProtNLM"/>
    </source>
</evidence>
<gene>
    <name evidence="1" type="ordered locus">TP03_0550</name>
</gene>
<dbReference type="AlphaFoldDB" id="Q4MZG9"/>
<comment type="caution">
    <text evidence="1">The sequence shown here is derived from an EMBL/GenBank/DDBJ whole genome shotgun (WGS) entry which is preliminary data.</text>
</comment>
<dbReference type="eggNOG" id="ENOG502S9UC">
    <property type="taxonomic scope" value="Eukaryota"/>
</dbReference>
<dbReference type="InterPro" id="IPR029071">
    <property type="entry name" value="Ubiquitin-like_domsf"/>
</dbReference>
<organism evidence="1 2">
    <name type="scientific">Theileria parva</name>
    <name type="common">East coast fever infection agent</name>
    <dbReference type="NCBI Taxonomy" id="5875"/>
    <lineage>
        <taxon>Eukaryota</taxon>
        <taxon>Sar</taxon>
        <taxon>Alveolata</taxon>
        <taxon>Apicomplexa</taxon>
        <taxon>Aconoidasida</taxon>
        <taxon>Piroplasmida</taxon>
        <taxon>Theileriidae</taxon>
        <taxon>Theileria</taxon>
    </lineage>
</organism>
<name>Q4MZG9_THEPA</name>
<keyword evidence="2" id="KW-1185">Reference proteome</keyword>
<proteinExistence type="predicted"/>
<dbReference type="SUPFAM" id="SSF54236">
    <property type="entry name" value="Ubiquitin-like"/>
    <property type="match status" value="1"/>
</dbReference>
<protein>
    <recommendedName>
        <fullName evidence="3">Ubiquitin-like domain-containing protein</fullName>
    </recommendedName>
</protein>
<dbReference type="KEGG" id="tpv:TP03_0550"/>
<evidence type="ECO:0000313" key="1">
    <source>
        <dbReference type="EMBL" id="EAN31295.1"/>
    </source>
</evidence>
<dbReference type="VEuPathDB" id="PiroplasmaDB:TpMuguga_03g00550"/>
<dbReference type="GeneID" id="3499876"/>
<accession>Q4MZG9</accession>
<reference evidence="1 2" key="1">
    <citation type="journal article" date="2005" name="Science">
        <title>Genome sequence of Theileria parva, a bovine pathogen that transforms lymphocytes.</title>
        <authorList>
            <person name="Gardner M.J."/>
            <person name="Bishop R."/>
            <person name="Shah T."/>
            <person name="de Villiers E.P."/>
            <person name="Carlton J.M."/>
            <person name="Hall N."/>
            <person name="Ren Q."/>
            <person name="Paulsen I.T."/>
            <person name="Pain A."/>
            <person name="Berriman M."/>
            <person name="Wilson R.J.M."/>
            <person name="Sato S."/>
            <person name="Ralph S.A."/>
            <person name="Mann D.J."/>
            <person name="Xiong Z."/>
            <person name="Shallom S.J."/>
            <person name="Weidman J."/>
            <person name="Jiang L."/>
            <person name="Lynn J."/>
            <person name="Weaver B."/>
            <person name="Shoaibi A."/>
            <person name="Domingo A.R."/>
            <person name="Wasawo D."/>
            <person name="Crabtree J."/>
            <person name="Wortman J.R."/>
            <person name="Haas B."/>
            <person name="Angiuoli S.V."/>
            <person name="Creasy T.H."/>
            <person name="Lu C."/>
            <person name="Suh B."/>
            <person name="Silva J.C."/>
            <person name="Utterback T.R."/>
            <person name="Feldblyum T.V."/>
            <person name="Pertea M."/>
            <person name="Allen J."/>
            <person name="Nierman W.C."/>
            <person name="Taracha E.L.N."/>
            <person name="Salzberg S.L."/>
            <person name="White O.R."/>
            <person name="Fitzhugh H.A."/>
            <person name="Morzaria S."/>
            <person name="Venter J.C."/>
            <person name="Fraser C.M."/>
            <person name="Nene V."/>
        </authorList>
    </citation>
    <scope>NUCLEOTIDE SEQUENCE [LARGE SCALE GENOMIC DNA]</scope>
    <source>
        <strain evidence="1 2">Muguga</strain>
    </source>
</reference>
<dbReference type="Proteomes" id="UP000001949">
    <property type="component" value="Unassembled WGS sequence"/>
</dbReference>